<name>A0A7G7BGH5_9ACTN</name>
<evidence type="ECO:0000313" key="2">
    <source>
        <dbReference type="Proteomes" id="UP000515307"/>
    </source>
</evidence>
<organism evidence="1 2">
    <name type="scientific">Streptomyces finlayi</name>
    <dbReference type="NCBI Taxonomy" id="67296"/>
    <lineage>
        <taxon>Bacteria</taxon>
        <taxon>Bacillati</taxon>
        <taxon>Actinomycetota</taxon>
        <taxon>Actinomycetes</taxon>
        <taxon>Kitasatosporales</taxon>
        <taxon>Streptomycetaceae</taxon>
        <taxon>Streptomyces</taxon>
    </lineage>
</organism>
<gene>
    <name evidence="1" type="ORF">F0344_07300</name>
</gene>
<proteinExistence type="predicted"/>
<dbReference type="RefSeq" id="WP_185297998.1">
    <property type="nucleotide sequence ID" value="NZ_CP045702.1"/>
</dbReference>
<keyword evidence="2" id="KW-1185">Reference proteome</keyword>
<accession>A0A7G7BGH5</accession>
<dbReference type="AlphaFoldDB" id="A0A7G7BGH5"/>
<dbReference type="Proteomes" id="UP000515307">
    <property type="component" value="Chromosome"/>
</dbReference>
<protein>
    <submittedName>
        <fullName evidence="1">Transcriptional regulator, XRE family protein</fullName>
    </submittedName>
</protein>
<dbReference type="KEGG" id="sfiy:F0344_07300"/>
<reference evidence="2" key="1">
    <citation type="submission" date="2019-10" db="EMBL/GenBank/DDBJ databases">
        <title>Antimicrobial potential of Antarctic Bacteria.</title>
        <authorList>
            <person name="Benaud N."/>
            <person name="Edwards R.J."/>
            <person name="Ferrari B.C."/>
        </authorList>
    </citation>
    <scope>NUCLEOTIDE SEQUENCE [LARGE SCALE GENOMIC DNA]</scope>
    <source>
        <strain evidence="2">NBSH44</strain>
    </source>
</reference>
<sequence length="505" mass="56188">MTSRTAAPTLFRVLAQQRRWTTWEIFAIHFDKAAAAVVRAQPSRKPKPVTVARRTFDRWFTGTWRGLPRADTCYVLEHLFGFPAEDLFRPAPVVLRPAATPAGPEQIRAAQSIETRWATSRLSLTTAGGSGWDTWELDGRRVFDGTSLAVHLQAANSLDNGGRLPVTEPDQLKEFLRPVRRGLVLGTRTADAGHQVFVLDALTARNQIRVGLGAEFTLVIPDAHQLDDLTYGIIWAIANIDDALLADDQLLHAEHGALNAYLELPRTAPSRSSIPGLTSVGAAWIGSYFCYRHITRHLADASDLPVFWTREQYGESSVGWLLWAHKQRYLREIEDRFATRPGREVTRAFCLPEAAVKDSEPYELILLFLSIALMEMHRVNVHVSDEPEMTAVDGFVLVPGQRAVIANWVRAEGIWQATTTNGHAAMRDYADAAGHAAHHSVAPGTTSPERLQALASYLGLDWVWTTRRCRELGERGIAGMIRPRSRLIALDELESTLRFVGDLAT</sequence>
<evidence type="ECO:0000313" key="1">
    <source>
        <dbReference type="EMBL" id="QNE74440.1"/>
    </source>
</evidence>
<dbReference type="EMBL" id="CP045702">
    <property type="protein sequence ID" value="QNE74440.1"/>
    <property type="molecule type" value="Genomic_DNA"/>
</dbReference>